<name>A0A411HF56_9GAMM</name>
<proteinExistence type="inferred from homology"/>
<evidence type="ECO:0000256" key="2">
    <source>
        <dbReference type="ARBA" id="ARBA00022475"/>
    </source>
</evidence>
<feature type="transmembrane region" description="Helical" evidence="7">
    <location>
        <begin position="684"/>
        <end position="708"/>
    </location>
</feature>
<dbReference type="InterPro" id="IPR025857">
    <property type="entry name" value="MacB_PCD"/>
</dbReference>
<dbReference type="GO" id="GO:0005886">
    <property type="term" value="C:plasma membrane"/>
    <property type="evidence" value="ECO:0007669"/>
    <property type="project" value="UniProtKB-SubCell"/>
</dbReference>
<evidence type="ECO:0000256" key="5">
    <source>
        <dbReference type="ARBA" id="ARBA00023136"/>
    </source>
</evidence>
<comment type="subcellular location">
    <subcellularLocation>
        <location evidence="1">Cell membrane</location>
        <topology evidence="1">Multi-pass membrane protein</topology>
    </subcellularLocation>
</comment>
<dbReference type="KEGG" id="xbc:ELE36_01220"/>
<evidence type="ECO:0000313" key="10">
    <source>
        <dbReference type="EMBL" id="QBB69112.1"/>
    </source>
</evidence>
<sequence>MNICWTELKHAARGIATRPAFSALVIGVLAAGLTCVIFMLAMINGFVRPPPFNAPDQLLKAGLVEKNGHEQFNNADLSVGNDNDFLQIRRQLKGIAEVASYTTAVIRLSDLDRPEVVEGGINTTNLFHVFGVAPMLGRDFVDDDGREGSPAVAMLSYRLWQSRYGGDPAIIERQIRVDSHAANIIGVMPENYGYPGKEALWIPAVLGEGKNLVAADWGMKIVLRRMPGIDDAAIQNALDSWFADAVRAEPHRLQNQHAVIAAFTHYSPRERLFFTLAFVAVMLVLLVACANAANLLLTRTLARRQELGVRIALGASRSRIVLQLLMQSLLLSLIAAAIAVPLAVIGAVWQESTWLQSDAHAPWQHFSLDSSSVLFAIGATLISALLCGLLPALHASNTLTAGPLRDAAPSVVGGSFARVSRILVIGEIALSCVLLISVGTMLRAITAVEHAHLGIDEQHLLSAKFDLTKSTYPSNNDQLRLYEKLTQRLRDDANVVDASVGQIQPGVWSDTLDVAPDSAPIGDHVLPPMYYGAVDDHSLSTFGIHLQEGRFFDSRDRADSEQVAVVDRRFVERLGDGASVLGKRFRIDSSDPSMRTVTVVGVVETLTLTTPQEPKFPSMLVPLRQAPNVYGIVTVRTRGNAKSYTPRLTEIMHGIDPDIPLYGVGDYAKYNHRNTTNERQTLQWFAISGLIALLIASAGLYGVMAFSVGQRTREIGVRRALGAPQWRILRSVFARAAAQVGIGLALGLGMGIPFARMLTRYSQTVAVHDPLMVLGVLCMLLLTAAFAVIVPARRALRVDPMIALRHE</sequence>
<dbReference type="RefSeq" id="WP_129831368.1">
    <property type="nucleotide sequence ID" value="NZ_CP035704.1"/>
</dbReference>
<feature type="transmembrane region" description="Helical" evidence="7">
    <location>
        <begin position="272"/>
        <end position="297"/>
    </location>
</feature>
<gene>
    <name evidence="10" type="ORF">ELE36_01220</name>
</gene>
<evidence type="ECO:0000256" key="3">
    <source>
        <dbReference type="ARBA" id="ARBA00022692"/>
    </source>
</evidence>
<organism evidence="10 11">
    <name type="scientific">Pseudolysobacter antarcticus</name>
    <dbReference type="NCBI Taxonomy" id="2511995"/>
    <lineage>
        <taxon>Bacteria</taxon>
        <taxon>Pseudomonadati</taxon>
        <taxon>Pseudomonadota</taxon>
        <taxon>Gammaproteobacteria</taxon>
        <taxon>Lysobacterales</taxon>
        <taxon>Rhodanobacteraceae</taxon>
        <taxon>Pseudolysobacter</taxon>
    </lineage>
</organism>
<dbReference type="InterPro" id="IPR003838">
    <property type="entry name" value="ABC3_permease_C"/>
</dbReference>
<evidence type="ECO:0000256" key="7">
    <source>
        <dbReference type="SAM" id="Phobius"/>
    </source>
</evidence>
<feature type="transmembrane region" description="Helical" evidence="7">
    <location>
        <begin position="21"/>
        <end position="43"/>
    </location>
</feature>
<feature type="transmembrane region" description="Helical" evidence="7">
    <location>
        <begin position="422"/>
        <end position="442"/>
    </location>
</feature>
<evidence type="ECO:0000259" key="8">
    <source>
        <dbReference type="Pfam" id="PF02687"/>
    </source>
</evidence>
<feature type="domain" description="ABC3 transporter permease C-terminal" evidence="8">
    <location>
        <begin position="279"/>
        <end position="397"/>
    </location>
</feature>
<reference evidence="10 11" key="1">
    <citation type="submission" date="2019-01" db="EMBL/GenBank/DDBJ databases">
        <title>Pseudolysobacter antarctica gen. nov., sp. nov., isolated from Fildes Peninsula, Antarctica.</title>
        <authorList>
            <person name="Wei Z."/>
            <person name="Peng F."/>
        </authorList>
    </citation>
    <scope>NUCLEOTIDE SEQUENCE [LARGE SCALE GENOMIC DNA]</scope>
    <source>
        <strain evidence="10 11">AQ6-296</strain>
    </source>
</reference>
<feature type="domain" description="MacB-like periplasmic core" evidence="9">
    <location>
        <begin position="22"/>
        <end position="239"/>
    </location>
</feature>
<evidence type="ECO:0000259" key="9">
    <source>
        <dbReference type="Pfam" id="PF12704"/>
    </source>
</evidence>
<keyword evidence="5 7" id="KW-0472">Membrane</keyword>
<comment type="similarity">
    <text evidence="6">Belongs to the ABC-4 integral membrane protein family.</text>
</comment>
<accession>A0A411HF56</accession>
<dbReference type="InterPro" id="IPR050250">
    <property type="entry name" value="Macrolide_Exporter_MacB"/>
</dbReference>
<evidence type="ECO:0000256" key="4">
    <source>
        <dbReference type="ARBA" id="ARBA00022989"/>
    </source>
</evidence>
<dbReference type="PANTHER" id="PTHR30572:SF4">
    <property type="entry name" value="ABC TRANSPORTER PERMEASE YTRF"/>
    <property type="match status" value="1"/>
</dbReference>
<protein>
    <submittedName>
        <fullName evidence="10">FtsX-like permease family protein</fullName>
    </submittedName>
</protein>
<dbReference type="NCBIfam" id="TIGR03434">
    <property type="entry name" value="ADOP"/>
    <property type="match status" value="1"/>
</dbReference>
<dbReference type="PANTHER" id="PTHR30572">
    <property type="entry name" value="MEMBRANE COMPONENT OF TRANSPORTER-RELATED"/>
    <property type="match status" value="1"/>
</dbReference>
<feature type="transmembrane region" description="Helical" evidence="7">
    <location>
        <begin position="772"/>
        <end position="792"/>
    </location>
</feature>
<dbReference type="Proteomes" id="UP000291562">
    <property type="component" value="Chromosome"/>
</dbReference>
<feature type="transmembrane region" description="Helical" evidence="7">
    <location>
        <begin position="728"/>
        <end position="752"/>
    </location>
</feature>
<feature type="transmembrane region" description="Helical" evidence="7">
    <location>
        <begin position="329"/>
        <end position="349"/>
    </location>
</feature>
<keyword evidence="3 7" id="KW-0812">Transmembrane</keyword>
<feature type="transmembrane region" description="Helical" evidence="7">
    <location>
        <begin position="373"/>
        <end position="393"/>
    </location>
</feature>
<dbReference type="Pfam" id="PF12704">
    <property type="entry name" value="MacB_PCD"/>
    <property type="match status" value="2"/>
</dbReference>
<dbReference type="AlphaFoldDB" id="A0A411HF56"/>
<keyword evidence="2" id="KW-1003">Cell membrane</keyword>
<keyword evidence="4 7" id="KW-1133">Transmembrane helix</keyword>
<evidence type="ECO:0000256" key="1">
    <source>
        <dbReference type="ARBA" id="ARBA00004651"/>
    </source>
</evidence>
<dbReference type="EMBL" id="CP035704">
    <property type="protein sequence ID" value="QBB69112.1"/>
    <property type="molecule type" value="Genomic_DNA"/>
</dbReference>
<feature type="domain" description="MacB-like periplasmic core" evidence="9">
    <location>
        <begin position="433"/>
        <end position="638"/>
    </location>
</feature>
<evidence type="ECO:0000256" key="6">
    <source>
        <dbReference type="ARBA" id="ARBA00038076"/>
    </source>
</evidence>
<feature type="domain" description="ABC3 transporter permease C-terminal" evidence="8">
    <location>
        <begin position="688"/>
        <end position="800"/>
    </location>
</feature>
<evidence type="ECO:0000313" key="11">
    <source>
        <dbReference type="Proteomes" id="UP000291562"/>
    </source>
</evidence>
<dbReference type="OrthoDB" id="9770036at2"/>
<dbReference type="GO" id="GO:0022857">
    <property type="term" value="F:transmembrane transporter activity"/>
    <property type="evidence" value="ECO:0007669"/>
    <property type="project" value="TreeGrafter"/>
</dbReference>
<dbReference type="InterPro" id="IPR017800">
    <property type="entry name" value="ADOP"/>
</dbReference>
<dbReference type="Pfam" id="PF02687">
    <property type="entry name" value="FtsX"/>
    <property type="match status" value="2"/>
</dbReference>
<keyword evidence="11" id="KW-1185">Reference proteome</keyword>